<dbReference type="Pfam" id="PF19657">
    <property type="entry name" value="DUF6160"/>
    <property type="match status" value="1"/>
</dbReference>
<dbReference type="InterPro" id="IPR046158">
    <property type="entry name" value="DUF6160"/>
</dbReference>
<name>N9MIU1_9GAMM</name>
<dbReference type="PATRIC" id="fig|1217703.3.peg.3055"/>
<dbReference type="HOGENOM" id="CLU_023722_0_0_6"/>
<evidence type="ECO:0000313" key="3">
    <source>
        <dbReference type="EMBL" id="ENW93200.1"/>
    </source>
</evidence>
<evidence type="ECO:0000259" key="2">
    <source>
        <dbReference type="Pfam" id="PF19657"/>
    </source>
</evidence>
<dbReference type="AlphaFoldDB" id="N9MIU1"/>
<accession>N9MIU1</accession>
<sequence>MKRTVNKNKTSHFVLTTLASSMLCLTQTAYALQELQDTDLRQINGQDGVSLQTTYDEIKVDQLYWEDRAGMASNAEQTLRAVANDVRVRKNLAYDAGAGAGNYNLGTDYKINTGSNGSKTGLDLQIKSMPSTISVGSFQICAQTPTVSCNASIGNFAIQTGSPQIIAFNTKDGLFSANSQSSLQLGLQNINLYAGLGTGTTNQYNQLILKNFNFNFLGKGAMYVDATKGLILQTNLGTASATKTTSPDLTYGYVDFTRVTDPNQLGAATGTYAGTSSGLNIELMTKNNVTINPTNPIYNLDNSKGLIRVGMSGRIVNGMLQVRGTSANGIAAPVDNNTTNTHTLNNVLGFASDASTTASGANGTVIGSSGLAMRLRGEFTQKGDAMLGGDDSKATTLEIGGAGSNTFGFEFGDLSPLVINSNQRAYFDSGNVYINLANTRNLRMPENSVLRNARLGGNGGTLTNAADYIQQIHNNTVNPYSLVVAVRGADFQALSRRGRFTSSSGVSAANAIAANDGLNNKWGLGLPFYNVNANLATYATNYTGEVFGLNNVNNSITRSTVTNSQRLGLALGLSTEGRNADGSKTTSILIVDGDKNYYMGLRNIDMLLRGYGSMGFEGGNVNVELKDLLMVMAAEIAAGYLPTYSNPNSATPVMVNPFNTKDDVLFGLKLKFLGDMNLSLVPNNEITATSGNRLSFIGRYRLRDGSLQISDPIDDASIGFDNMTGLVQFNNALVVNKDNVGFNLGFNFNPDRTPNDVFRVQDINFYPRVDATNNRAQRLGEMVMTGGQLRSEFAIRPRNN</sequence>
<dbReference type="Proteomes" id="UP000013261">
    <property type="component" value="Unassembled WGS sequence"/>
</dbReference>
<evidence type="ECO:0000256" key="1">
    <source>
        <dbReference type="SAM" id="SignalP"/>
    </source>
</evidence>
<comment type="caution">
    <text evidence="3">The sequence shown here is derived from an EMBL/GenBank/DDBJ whole genome shotgun (WGS) entry which is preliminary data.</text>
</comment>
<dbReference type="EMBL" id="APRL01000013">
    <property type="protein sequence ID" value="ENW93200.1"/>
    <property type="molecule type" value="Genomic_DNA"/>
</dbReference>
<dbReference type="eggNOG" id="ENOG502ZGCF">
    <property type="taxonomic scope" value="Bacteria"/>
</dbReference>
<feature type="domain" description="DUF6160" evidence="2">
    <location>
        <begin position="15"/>
        <end position="73"/>
    </location>
</feature>
<feature type="chain" id="PRO_5004146717" description="DUF6160 domain-containing protein" evidence="1">
    <location>
        <begin position="32"/>
        <end position="800"/>
    </location>
</feature>
<dbReference type="RefSeq" id="WP_005191190.1">
    <property type="nucleotide sequence ID" value="NZ_KB850050.1"/>
</dbReference>
<proteinExistence type="predicted"/>
<evidence type="ECO:0000313" key="4">
    <source>
        <dbReference type="Proteomes" id="UP000013261"/>
    </source>
</evidence>
<gene>
    <name evidence="3" type="ORF">F904_03147</name>
</gene>
<organism evidence="3 4">
    <name type="scientific">Acinetobacter dispersus</name>
    <dbReference type="NCBI Taxonomy" id="70348"/>
    <lineage>
        <taxon>Bacteria</taxon>
        <taxon>Pseudomonadati</taxon>
        <taxon>Pseudomonadota</taxon>
        <taxon>Gammaproteobacteria</taxon>
        <taxon>Moraxellales</taxon>
        <taxon>Moraxellaceae</taxon>
        <taxon>Acinetobacter</taxon>
    </lineage>
</organism>
<dbReference type="OrthoDB" id="6704624at2"/>
<keyword evidence="4" id="KW-1185">Reference proteome</keyword>
<feature type="signal peptide" evidence="1">
    <location>
        <begin position="1"/>
        <end position="31"/>
    </location>
</feature>
<reference evidence="3 4" key="1">
    <citation type="submission" date="2013-02" db="EMBL/GenBank/DDBJ databases">
        <title>The Genome Sequence of Acinetobacter sp. ANC 4105.</title>
        <authorList>
            <consortium name="The Broad Institute Genome Sequencing Platform"/>
            <consortium name="The Broad Institute Genome Sequencing Center for Infectious Disease"/>
            <person name="Cerqueira G."/>
            <person name="Feldgarden M."/>
            <person name="Courvalin P."/>
            <person name="Perichon B."/>
            <person name="Grillot-Courvalin C."/>
            <person name="Clermont D."/>
            <person name="Rocha E."/>
            <person name="Yoon E.-J."/>
            <person name="Nemec A."/>
            <person name="Walker B."/>
            <person name="Young S.K."/>
            <person name="Zeng Q."/>
            <person name="Gargeya S."/>
            <person name="Fitzgerald M."/>
            <person name="Haas B."/>
            <person name="Abouelleil A."/>
            <person name="Alvarado L."/>
            <person name="Arachchi H.M."/>
            <person name="Berlin A.M."/>
            <person name="Chapman S.B."/>
            <person name="Dewar J."/>
            <person name="Goldberg J."/>
            <person name="Griggs A."/>
            <person name="Gujja S."/>
            <person name="Hansen M."/>
            <person name="Howarth C."/>
            <person name="Imamovic A."/>
            <person name="Larimer J."/>
            <person name="McCowan C."/>
            <person name="Murphy C."/>
            <person name="Neiman D."/>
            <person name="Pearson M."/>
            <person name="Priest M."/>
            <person name="Roberts A."/>
            <person name="Saif S."/>
            <person name="Shea T."/>
            <person name="Sisk P."/>
            <person name="Sykes S."/>
            <person name="Wortman J."/>
            <person name="Nusbaum C."/>
            <person name="Birren B."/>
        </authorList>
    </citation>
    <scope>NUCLEOTIDE SEQUENCE [LARGE SCALE GENOMIC DNA]</scope>
    <source>
        <strain evidence="3 4">ANC 4105</strain>
    </source>
</reference>
<keyword evidence="1" id="KW-0732">Signal</keyword>
<protein>
    <recommendedName>
        <fullName evidence="2">DUF6160 domain-containing protein</fullName>
    </recommendedName>
</protein>